<dbReference type="Pfam" id="PF13602">
    <property type="entry name" value="ADH_zinc_N_2"/>
    <property type="match status" value="1"/>
</dbReference>
<dbReference type="InterPro" id="IPR050444">
    <property type="entry name" value="Polyketide_Synthase"/>
</dbReference>
<dbReference type="InterPro" id="IPR036291">
    <property type="entry name" value="NAD(P)-bd_dom_sf"/>
</dbReference>
<dbReference type="GO" id="GO:0016491">
    <property type="term" value="F:oxidoreductase activity"/>
    <property type="evidence" value="ECO:0007669"/>
    <property type="project" value="InterPro"/>
</dbReference>
<keyword evidence="4" id="KW-1185">Reference proteome</keyword>
<dbReference type="AlphaFoldDB" id="A0A836FHA4"/>
<organism evidence="3 4">
    <name type="scientific">Acromyrmex heyeri</name>
    <dbReference type="NCBI Taxonomy" id="230685"/>
    <lineage>
        <taxon>Eukaryota</taxon>
        <taxon>Metazoa</taxon>
        <taxon>Ecdysozoa</taxon>
        <taxon>Arthropoda</taxon>
        <taxon>Hexapoda</taxon>
        <taxon>Insecta</taxon>
        <taxon>Pterygota</taxon>
        <taxon>Neoptera</taxon>
        <taxon>Endopterygota</taxon>
        <taxon>Hymenoptera</taxon>
        <taxon>Apocrita</taxon>
        <taxon>Aculeata</taxon>
        <taxon>Formicoidea</taxon>
        <taxon>Formicidae</taxon>
        <taxon>Myrmicinae</taxon>
        <taxon>Acromyrmex</taxon>
    </lineage>
</organism>
<dbReference type="PANTHER" id="PTHR45681:SF6">
    <property type="entry name" value="POLYKETIDE SYNTHASE 37"/>
    <property type="match status" value="1"/>
</dbReference>
<comment type="caution">
    <text evidence="3">The sequence shown here is derived from an EMBL/GenBank/DDBJ whole genome shotgun (WGS) entry which is preliminary data.</text>
</comment>
<dbReference type="CDD" id="cd05195">
    <property type="entry name" value="enoyl_red"/>
    <property type="match status" value="1"/>
</dbReference>
<dbReference type="SMART" id="SM00829">
    <property type="entry name" value="PKS_ER"/>
    <property type="match status" value="1"/>
</dbReference>
<sequence>DTSFEQMIMQQTKGRGVDIVLNSLAEEKLIASVRCLAQNGRFLEIGKFDLVSNNSLNISEFNKGISFHGIILDNMFTGDHKYKSLLFKMIADGLKNGTIKPIQAKIFAKTDIEEAFRFMASGKHTGKVCLY</sequence>
<evidence type="ECO:0000256" key="1">
    <source>
        <dbReference type="ARBA" id="ARBA00022679"/>
    </source>
</evidence>
<dbReference type="SUPFAM" id="SSF51735">
    <property type="entry name" value="NAD(P)-binding Rossmann-fold domains"/>
    <property type="match status" value="1"/>
</dbReference>
<dbReference type="GO" id="GO:0016740">
    <property type="term" value="F:transferase activity"/>
    <property type="evidence" value="ECO:0007669"/>
    <property type="project" value="UniProtKB-KW"/>
</dbReference>
<dbReference type="EMBL" id="JAANIB010010487">
    <property type="protein sequence ID" value="KAG5319485.1"/>
    <property type="molecule type" value="Genomic_DNA"/>
</dbReference>
<dbReference type="Proteomes" id="UP000670152">
    <property type="component" value="Unassembled WGS sequence"/>
</dbReference>
<dbReference type="OrthoDB" id="329835at2759"/>
<keyword evidence="1" id="KW-0808">Transferase</keyword>
<reference evidence="3 4" key="1">
    <citation type="submission" date="2020-02" db="EMBL/GenBank/DDBJ databases">
        <title>Relaxed selection underlies rapid genomic changes in the transitions from sociality to social parasitism in ants.</title>
        <authorList>
            <person name="Bi X."/>
        </authorList>
    </citation>
    <scope>NUCLEOTIDE SEQUENCE [LARGE SCALE GENOMIC DNA]</scope>
    <source>
        <strain evidence="3">BGI-DK2014b</strain>
        <tissue evidence="3">Whole body</tissue>
    </source>
</reference>
<dbReference type="Gene3D" id="3.90.180.10">
    <property type="entry name" value="Medium-chain alcohol dehydrogenases, catalytic domain"/>
    <property type="match status" value="1"/>
</dbReference>
<proteinExistence type="predicted"/>
<evidence type="ECO:0000313" key="4">
    <source>
        <dbReference type="Proteomes" id="UP000670152"/>
    </source>
</evidence>
<name>A0A836FHA4_9HYME</name>
<dbReference type="PANTHER" id="PTHR45681">
    <property type="entry name" value="POLYKETIDE SYNTHASE 44-RELATED"/>
    <property type="match status" value="1"/>
</dbReference>
<feature type="non-terminal residue" evidence="3">
    <location>
        <position position="1"/>
    </location>
</feature>
<dbReference type="InterPro" id="IPR020843">
    <property type="entry name" value="ER"/>
</dbReference>
<feature type="non-terminal residue" evidence="3">
    <location>
        <position position="131"/>
    </location>
</feature>
<evidence type="ECO:0000313" key="3">
    <source>
        <dbReference type="EMBL" id="KAG5319485.1"/>
    </source>
</evidence>
<protein>
    <submittedName>
        <fullName evidence="3">FAS synthase</fullName>
    </submittedName>
</protein>
<accession>A0A836FHA4</accession>
<evidence type="ECO:0000259" key="2">
    <source>
        <dbReference type="SMART" id="SM00829"/>
    </source>
</evidence>
<gene>
    <name evidence="3" type="primary">Fasn_3</name>
    <name evidence="3" type="ORF">G6Z77_0000084</name>
</gene>
<feature type="domain" description="Enoyl reductase (ER)" evidence="2">
    <location>
        <begin position="1"/>
        <end position="130"/>
    </location>
</feature>